<evidence type="ECO:0000256" key="2">
    <source>
        <dbReference type="ARBA" id="ARBA00001966"/>
    </source>
</evidence>
<evidence type="ECO:0000256" key="3">
    <source>
        <dbReference type="ARBA" id="ARBA00004496"/>
    </source>
</evidence>
<evidence type="ECO:0000256" key="5">
    <source>
        <dbReference type="ARBA" id="ARBA00017322"/>
    </source>
</evidence>
<dbReference type="CDD" id="cd16917">
    <property type="entry name" value="HATPase_UhpB-NarQ-NarX-like"/>
    <property type="match status" value="1"/>
</dbReference>
<comment type="subcellular location">
    <subcellularLocation>
        <location evidence="3">Cytoplasm</location>
    </subcellularLocation>
</comment>
<dbReference type="InterPro" id="IPR005467">
    <property type="entry name" value="His_kinase_dom"/>
</dbReference>
<keyword evidence="13" id="KW-0411">Iron-sulfur</keyword>
<evidence type="ECO:0000256" key="6">
    <source>
        <dbReference type="ARBA" id="ARBA00022485"/>
    </source>
</evidence>
<keyword evidence="8" id="KW-0808">Transferase</keyword>
<dbReference type="SUPFAM" id="SSF55781">
    <property type="entry name" value="GAF domain-like"/>
    <property type="match status" value="1"/>
</dbReference>
<dbReference type="Proteomes" id="UP000025229">
    <property type="component" value="Chromosome"/>
</dbReference>
<reference evidence="19" key="2">
    <citation type="submission" date="2023-11" db="EMBL/GenBank/DDBJ databases">
        <title>MicrobeMod: A computational toolkit for identifying prokaryotic methylation and restriction-modification with nanopore sequencing.</title>
        <authorList>
            <person name="Crits-Christoph A."/>
            <person name="Kang S.C."/>
            <person name="Lee H."/>
            <person name="Ostrov N."/>
        </authorList>
    </citation>
    <scope>NUCLEOTIDE SEQUENCE</scope>
    <source>
        <strain evidence="19">ATCC 51242</strain>
    </source>
</reference>
<dbReference type="InterPro" id="IPR003594">
    <property type="entry name" value="HATPase_dom"/>
</dbReference>
<comment type="catalytic activity">
    <reaction evidence="1">
        <text>ATP + protein L-histidine = ADP + protein N-phospho-L-histidine.</text>
        <dbReference type="EC" id="2.7.13.3"/>
    </reaction>
</comment>
<dbReference type="STRING" id="42256.RradSPS_2102"/>
<dbReference type="Pfam" id="PF07730">
    <property type="entry name" value="HisKA_3"/>
    <property type="match status" value="1"/>
</dbReference>
<keyword evidence="9" id="KW-0479">Metal-binding</keyword>
<dbReference type="InterPro" id="IPR004358">
    <property type="entry name" value="Sig_transdc_His_kin-like_C"/>
</dbReference>
<comment type="function">
    <text evidence="14">Member of the two-component regulatory system NreB/NreC involved in the control of dissimilatory nitrate/nitrite reduction in response to oxygen. NreB functions as a direct oxygen sensor histidine kinase which is autophosphorylated, in the absence of oxygen, probably at the conserved histidine residue, and transfers its phosphate group probably to a conserved aspartate residue of NreC. NreB/NreC activates the expression of the nitrate (narGHJI) and nitrite (nir) reductase operons, as well as the putative nitrate transporter gene narT.</text>
</comment>
<dbReference type="SUPFAM" id="SSF55785">
    <property type="entry name" value="PYP-like sensor domain (PAS domain)"/>
    <property type="match status" value="1"/>
</dbReference>
<evidence type="ECO:0000256" key="11">
    <source>
        <dbReference type="ARBA" id="ARBA00023004"/>
    </source>
</evidence>
<dbReference type="SUPFAM" id="SSF55874">
    <property type="entry name" value="ATPase domain of HSP90 chaperone/DNA topoisomerase II/histidine kinase"/>
    <property type="match status" value="1"/>
</dbReference>
<comment type="cofactor">
    <cofactor evidence="2">
        <name>[4Fe-4S] cluster</name>
        <dbReference type="ChEBI" id="CHEBI:49883"/>
    </cofactor>
</comment>
<dbReference type="InterPro" id="IPR036890">
    <property type="entry name" value="HATPase_C_sf"/>
</dbReference>
<dbReference type="EC" id="2.7.13.3" evidence="4"/>
<dbReference type="RefSeq" id="WP_051589691.1">
    <property type="nucleotide sequence ID" value="NZ_CP007514.1"/>
</dbReference>
<evidence type="ECO:0000256" key="12">
    <source>
        <dbReference type="ARBA" id="ARBA00023012"/>
    </source>
</evidence>
<dbReference type="KEGG" id="rrd:RradSPS_2102"/>
<evidence type="ECO:0000256" key="10">
    <source>
        <dbReference type="ARBA" id="ARBA00022777"/>
    </source>
</evidence>
<dbReference type="HOGENOM" id="CLU_479611_0_0_11"/>
<dbReference type="PROSITE" id="PS50109">
    <property type="entry name" value="HIS_KIN"/>
    <property type="match status" value="1"/>
</dbReference>
<dbReference type="eggNOG" id="COG4585">
    <property type="taxonomic scope" value="Bacteria"/>
</dbReference>
<keyword evidence="10 18" id="KW-0418">Kinase</keyword>
<sequence>MTLKRTSYLAEPAADTFRSAFRRLAEDRGRGVCLVGKDGVCIEVNESFTQAFAAPEERLVGEPVAGFLRSARGPDGAGLLDDAQRGRERREGRDTLLFPDGATREVRYSCLPLGESGEVLLTVEVAGWGRSKTTPGAERPVEAELRGEIEVLRTLHEASRILSFTLSAEEIGTELLHLMRGVSGLIAAVIDTEDEEGAVRIWRSSGLDALWPKARFSPPAETARERALREGAPQSFEIPRPPGLATDGPASVFALYLPLRVQDRVVGLLEVYSETSLGDPDRSGLLGSLATQAATALDNARLYRELSERERQLEDLVSRLLNAQEEERRRVAYEVHDGLAQTAAAAHHHLQAYSRLRGPETAETHGALAGALTLLKRTVAEARRVIAYLRPTALDDFGLQRAIRMEVDELRAEGWEVAFEGGLDEKDRLAPEIETALFRVAQQAVNNARKHARTRGVRVVLRRVGDTIRLRVRDRGEGFDPAEVLPGRDRDVSRGPGLRVGLASMKERISLLGGEFKVFSRPGAGTLVSAKVPLAAGGGRRVGEGWDHPRRRTSR</sequence>
<organism evidence="18 20">
    <name type="scientific">Rubrobacter radiotolerans</name>
    <name type="common">Arthrobacter radiotolerans</name>
    <dbReference type="NCBI Taxonomy" id="42256"/>
    <lineage>
        <taxon>Bacteria</taxon>
        <taxon>Bacillati</taxon>
        <taxon>Actinomycetota</taxon>
        <taxon>Rubrobacteria</taxon>
        <taxon>Rubrobacterales</taxon>
        <taxon>Rubrobacteraceae</taxon>
        <taxon>Rubrobacter</taxon>
    </lineage>
</organism>
<dbReference type="GO" id="GO:0016020">
    <property type="term" value="C:membrane"/>
    <property type="evidence" value="ECO:0007669"/>
    <property type="project" value="InterPro"/>
</dbReference>
<keyword evidence="6" id="KW-0004">4Fe-4S</keyword>
<dbReference type="GO" id="GO:0005737">
    <property type="term" value="C:cytoplasm"/>
    <property type="evidence" value="ECO:0007669"/>
    <property type="project" value="UniProtKB-SubCell"/>
</dbReference>
<dbReference type="AlphaFoldDB" id="A0A023X5V3"/>
<evidence type="ECO:0000313" key="19">
    <source>
        <dbReference type="EMBL" id="MDX5894788.1"/>
    </source>
</evidence>
<dbReference type="InterPro" id="IPR011712">
    <property type="entry name" value="Sig_transdc_His_kin_sub3_dim/P"/>
</dbReference>
<evidence type="ECO:0000259" key="17">
    <source>
        <dbReference type="PROSITE" id="PS50109"/>
    </source>
</evidence>
<protein>
    <recommendedName>
        <fullName evidence="5">Oxygen sensor histidine kinase NreB</fullName>
        <ecNumber evidence="4">2.7.13.3</ecNumber>
    </recommendedName>
    <alternativeName>
        <fullName evidence="15">Nitrogen regulation protein B</fullName>
    </alternativeName>
</protein>
<dbReference type="EMBL" id="JAWXXX010000001">
    <property type="protein sequence ID" value="MDX5894788.1"/>
    <property type="molecule type" value="Genomic_DNA"/>
</dbReference>
<accession>A0A023X5V3</accession>
<dbReference type="Proteomes" id="UP001281130">
    <property type="component" value="Unassembled WGS sequence"/>
</dbReference>
<reference evidence="18 20" key="1">
    <citation type="submission" date="2014-03" db="EMBL/GenBank/DDBJ databases">
        <title>Complete genome sequence of the Radio-Resistant Rubrobacter radiotolerans RSPS-4.</title>
        <authorList>
            <person name="Egas C.C."/>
            <person name="Barroso C.C."/>
            <person name="Froufe H.J.C."/>
            <person name="Pacheco J.J."/>
            <person name="Albuquerque L.L."/>
            <person name="da Costa M.M.S."/>
        </authorList>
    </citation>
    <scope>NUCLEOTIDE SEQUENCE [LARGE SCALE GENOMIC DNA]</scope>
    <source>
        <strain evidence="18 20">RSPS-4</strain>
    </source>
</reference>
<dbReference type="PANTHER" id="PTHR24421">
    <property type="entry name" value="NITRATE/NITRITE SENSOR PROTEIN NARX-RELATED"/>
    <property type="match status" value="1"/>
</dbReference>
<evidence type="ECO:0000256" key="16">
    <source>
        <dbReference type="SAM" id="Coils"/>
    </source>
</evidence>
<evidence type="ECO:0000256" key="13">
    <source>
        <dbReference type="ARBA" id="ARBA00023014"/>
    </source>
</evidence>
<dbReference type="Gene3D" id="3.30.450.20">
    <property type="entry name" value="PAS domain"/>
    <property type="match status" value="1"/>
</dbReference>
<dbReference type="InterPro" id="IPR003018">
    <property type="entry name" value="GAF"/>
</dbReference>
<feature type="domain" description="Histidine kinase" evidence="17">
    <location>
        <begin position="437"/>
        <end position="536"/>
    </location>
</feature>
<dbReference type="InterPro" id="IPR013656">
    <property type="entry name" value="PAS_4"/>
</dbReference>
<proteinExistence type="predicted"/>
<evidence type="ECO:0000256" key="7">
    <source>
        <dbReference type="ARBA" id="ARBA00022490"/>
    </source>
</evidence>
<dbReference type="InterPro" id="IPR035965">
    <property type="entry name" value="PAS-like_dom_sf"/>
</dbReference>
<dbReference type="Pfam" id="PF02518">
    <property type="entry name" value="HATPase_c"/>
    <property type="match status" value="1"/>
</dbReference>
<dbReference type="GO" id="GO:0051539">
    <property type="term" value="F:4 iron, 4 sulfur cluster binding"/>
    <property type="evidence" value="ECO:0007669"/>
    <property type="project" value="UniProtKB-KW"/>
</dbReference>
<name>A0A023X5V3_RUBRA</name>
<gene>
    <name evidence="18" type="ORF">RradSPS_2102</name>
    <name evidence="19" type="ORF">SIL72_12230</name>
</gene>
<dbReference type="InterPro" id="IPR050482">
    <property type="entry name" value="Sensor_HK_TwoCompSys"/>
</dbReference>
<evidence type="ECO:0000256" key="14">
    <source>
        <dbReference type="ARBA" id="ARBA00024827"/>
    </source>
</evidence>
<evidence type="ECO:0000313" key="20">
    <source>
        <dbReference type="Proteomes" id="UP000025229"/>
    </source>
</evidence>
<evidence type="ECO:0000313" key="18">
    <source>
        <dbReference type="EMBL" id="AHY47385.1"/>
    </source>
</evidence>
<keyword evidence="12" id="KW-0902">Two-component regulatory system</keyword>
<evidence type="ECO:0000256" key="9">
    <source>
        <dbReference type="ARBA" id="ARBA00022723"/>
    </source>
</evidence>
<dbReference type="Gene3D" id="1.20.5.1930">
    <property type="match status" value="1"/>
</dbReference>
<evidence type="ECO:0000256" key="1">
    <source>
        <dbReference type="ARBA" id="ARBA00000085"/>
    </source>
</evidence>
<keyword evidence="7" id="KW-0963">Cytoplasm</keyword>
<dbReference type="GO" id="GO:0000155">
    <property type="term" value="F:phosphorelay sensor kinase activity"/>
    <property type="evidence" value="ECO:0007669"/>
    <property type="project" value="InterPro"/>
</dbReference>
<dbReference type="Pfam" id="PF08448">
    <property type="entry name" value="PAS_4"/>
    <property type="match status" value="1"/>
</dbReference>
<dbReference type="OrthoDB" id="9764154at2"/>
<evidence type="ECO:0000256" key="8">
    <source>
        <dbReference type="ARBA" id="ARBA00022679"/>
    </source>
</evidence>
<keyword evidence="11" id="KW-0408">Iron</keyword>
<dbReference type="GO" id="GO:0046983">
    <property type="term" value="F:protein dimerization activity"/>
    <property type="evidence" value="ECO:0007669"/>
    <property type="project" value="InterPro"/>
</dbReference>
<evidence type="ECO:0000256" key="15">
    <source>
        <dbReference type="ARBA" id="ARBA00030800"/>
    </source>
</evidence>
<dbReference type="SMART" id="SM00387">
    <property type="entry name" value="HATPase_c"/>
    <property type="match status" value="1"/>
</dbReference>
<dbReference type="GO" id="GO:0046872">
    <property type="term" value="F:metal ion binding"/>
    <property type="evidence" value="ECO:0007669"/>
    <property type="project" value="UniProtKB-KW"/>
</dbReference>
<feature type="coiled-coil region" evidence="16">
    <location>
        <begin position="299"/>
        <end position="326"/>
    </location>
</feature>
<keyword evidence="20" id="KW-1185">Reference proteome</keyword>
<dbReference type="PRINTS" id="PR00344">
    <property type="entry name" value="BCTRLSENSOR"/>
</dbReference>
<dbReference type="InterPro" id="IPR029016">
    <property type="entry name" value="GAF-like_dom_sf"/>
</dbReference>
<dbReference type="Pfam" id="PF13185">
    <property type="entry name" value="GAF_2"/>
    <property type="match status" value="1"/>
</dbReference>
<dbReference type="EMBL" id="CP007514">
    <property type="protein sequence ID" value="AHY47385.1"/>
    <property type="molecule type" value="Genomic_DNA"/>
</dbReference>
<dbReference type="Gene3D" id="3.30.565.10">
    <property type="entry name" value="Histidine kinase-like ATPase, C-terminal domain"/>
    <property type="match status" value="1"/>
</dbReference>
<dbReference type="Gene3D" id="3.30.450.40">
    <property type="match status" value="1"/>
</dbReference>
<keyword evidence="16" id="KW-0175">Coiled coil</keyword>
<evidence type="ECO:0000256" key="4">
    <source>
        <dbReference type="ARBA" id="ARBA00012438"/>
    </source>
</evidence>